<keyword evidence="2" id="KW-1185">Reference proteome</keyword>
<dbReference type="InterPro" id="IPR009679">
    <property type="entry name" value="Phage_186_CII-like"/>
</dbReference>
<dbReference type="GO" id="GO:0003677">
    <property type="term" value="F:DNA binding"/>
    <property type="evidence" value="ECO:0007669"/>
    <property type="project" value="InterPro"/>
</dbReference>
<evidence type="ECO:0000313" key="1">
    <source>
        <dbReference type="EMBL" id="CAI10252.1"/>
    </source>
</evidence>
<evidence type="ECO:0000313" key="2">
    <source>
        <dbReference type="Proteomes" id="UP000006552"/>
    </source>
</evidence>
<dbReference type="AlphaFoldDB" id="Q5NXG2"/>
<gene>
    <name evidence="1" type="ORF">ebB251</name>
</gene>
<dbReference type="RefSeq" id="WP_011239895.1">
    <property type="nucleotide sequence ID" value="NC_006513.1"/>
</dbReference>
<dbReference type="EMBL" id="CR555306">
    <property type="protein sequence ID" value="CAI10252.1"/>
    <property type="molecule type" value="Genomic_DNA"/>
</dbReference>
<dbReference type="KEGG" id="eba:ebB251"/>
<accession>Q5NXG2</accession>
<protein>
    <submittedName>
        <fullName evidence="1">Uncharacterized protein</fullName>
    </submittedName>
</protein>
<dbReference type="Proteomes" id="UP000006552">
    <property type="component" value="Chromosome"/>
</dbReference>
<reference evidence="1 2" key="1">
    <citation type="journal article" date="2005" name="Arch. Microbiol.">
        <title>The genome sequence of an anaerobic aromatic-degrading denitrifying bacterium, strain EbN1.</title>
        <authorList>
            <person name="Rabus R."/>
            <person name="Kube M."/>
            <person name="Heider J."/>
            <person name="Beck A."/>
            <person name="Heitmann K."/>
            <person name="Widdel F."/>
            <person name="Reinhardt R."/>
        </authorList>
    </citation>
    <scope>NUCLEOTIDE SEQUENCE [LARGE SCALE GENOMIC DNA]</scope>
    <source>
        <strain evidence="1 2">EbN1</strain>
    </source>
</reference>
<name>Q5NXG2_AROAE</name>
<dbReference type="OrthoDB" id="9179591at2"/>
<dbReference type="HOGENOM" id="CLU_1575283_0_0_4"/>
<organism evidence="1 2">
    <name type="scientific">Aromatoleum aromaticum (strain DSM 19018 / LMG 30748 / EbN1)</name>
    <name type="common">Azoarcus sp. (strain EbN1)</name>
    <dbReference type="NCBI Taxonomy" id="76114"/>
    <lineage>
        <taxon>Bacteria</taxon>
        <taxon>Pseudomonadati</taxon>
        <taxon>Pseudomonadota</taxon>
        <taxon>Betaproteobacteria</taxon>
        <taxon>Rhodocyclales</taxon>
        <taxon>Rhodocyclaceae</taxon>
        <taxon>Aromatoleum</taxon>
    </lineage>
</organism>
<sequence length="169" mass="18313">MLIDDGGPQSHSELLKVDFAPVMEALHRAMKRFCTPGIHSGINELAVLLDRNAQSLRHQFGPTSYDHAPTVHAFLQVIETLQSREAVAEVAALADCVTIPRSPKAKAVGAPADDAEAFAALGGLVQRELRPTLARMQAGRRLSATERTEAREALFNVVAFAAHLISRVR</sequence>
<proteinExistence type="predicted"/>
<dbReference type="Pfam" id="PF06892">
    <property type="entry name" value="Phage_CP76"/>
    <property type="match status" value="1"/>
</dbReference>